<dbReference type="Proteomes" id="UP000218263">
    <property type="component" value="Chromosome"/>
</dbReference>
<dbReference type="PANTHER" id="PTHR37422">
    <property type="entry name" value="TEICHURONIC ACID BIOSYNTHESIS PROTEIN TUAE"/>
    <property type="match status" value="1"/>
</dbReference>
<dbReference type="InterPro" id="IPR007016">
    <property type="entry name" value="O-antigen_ligase-rel_domated"/>
</dbReference>
<dbReference type="OrthoDB" id="783093at2"/>
<dbReference type="PANTHER" id="PTHR37422:SF13">
    <property type="entry name" value="LIPOPOLYSACCHARIDE BIOSYNTHESIS PROTEIN PA4999-RELATED"/>
    <property type="match status" value="1"/>
</dbReference>
<proteinExistence type="predicted"/>
<evidence type="ECO:0000256" key="1">
    <source>
        <dbReference type="ARBA" id="ARBA00004141"/>
    </source>
</evidence>
<dbReference type="InterPro" id="IPR051533">
    <property type="entry name" value="WaaL-like"/>
</dbReference>
<keyword evidence="6" id="KW-1185">Reference proteome</keyword>
<evidence type="ECO:0000313" key="6">
    <source>
        <dbReference type="Proteomes" id="UP000218263"/>
    </source>
</evidence>
<sequence>MLNDEFRDNVHKRTFWENLIVKKFEAPVVIIFAVLASLFVTYIIALGGYQIGVVIICALIGLPIIYATVAYPKFGIISLIILSFFINYSSRFVPEPTPIGLLMDLWTYLLLLGLFVKMKKDKQWGYFNNPITYFLLIWLGYNMLEIINPVSPTILEWVFTVRTVAFIMLMYFVFLYHIRTKEFIRLLIKIWLALDVIGAISAIQQEFIGLLPLERDWLYRFPERFKLLFIGGHLRKWSIFSDPVVFAYNMVAAALLCIALMFGPIKFSKKVILGCMATLFIFVMLYSGTRASYVIIPAGILMLFILKLNRQIFVFSIISGIALFVLIKIPTSNATLARFQSAFKPSKDASFAERAKNQEAIRPYILSHPFGGGLGSVGVWGQRFAPNSYLAKFPPDSGYVRVAVELGWIGLLLYCIFNFVIMYKGIQYYYLIKDPELKTYCLGMVLFIFAFDVGNYPQQALVQYPSNILFFLAMAILNITMRLDLAERKLKPEIKPSKI</sequence>
<dbReference type="EMBL" id="AP017313">
    <property type="protein sequence ID" value="BAU54970.1"/>
    <property type="molecule type" value="Genomic_DNA"/>
</dbReference>
<keyword evidence="4" id="KW-0472">Membrane</keyword>
<keyword evidence="2" id="KW-0812">Transmembrane</keyword>
<protein>
    <submittedName>
        <fullName evidence="5">Uncharacterized protein</fullName>
    </submittedName>
</protein>
<evidence type="ECO:0000256" key="2">
    <source>
        <dbReference type="ARBA" id="ARBA00022692"/>
    </source>
</evidence>
<evidence type="ECO:0000256" key="3">
    <source>
        <dbReference type="ARBA" id="ARBA00022989"/>
    </source>
</evidence>
<evidence type="ECO:0000256" key="4">
    <source>
        <dbReference type="ARBA" id="ARBA00023136"/>
    </source>
</evidence>
<organism evidence="5 6">
    <name type="scientific">Mucilaginibacter gotjawali</name>
    <dbReference type="NCBI Taxonomy" id="1550579"/>
    <lineage>
        <taxon>Bacteria</taxon>
        <taxon>Pseudomonadati</taxon>
        <taxon>Bacteroidota</taxon>
        <taxon>Sphingobacteriia</taxon>
        <taxon>Sphingobacteriales</taxon>
        <taxon>Sphingobacteriaceae</taxon>
        <taxon>Mucilaginibacter</taxon>
    </lineage>
</organism>
<dbReference type="AlphaFoldDB" id="A0A110B372"/>
<accession>A0A110B372</accession>
<dbReference type="RefSeq" id="WP_096353101.1">
    <property type="nucleotide sequence ID" value="NZ_AP017313.1"/>
</dbReference>
<name>A0A110B372_9SPHI</name>
<keyword evidence="3" id="KW-1133">Transmembrane helix</keyword>
<evidence type="ECO:0000313" key="5">
    <source>
        <dbReference type="EMBL" id="BAU54970.1"/>
    </source>
</evidence>
<comment type="subcellular location">
    <subcellularLocation>
        <location evidence="1">Membrane</location>
        <topology evidence="1">Multi-pass membrane protein</topology>
    </subcellularLocation>
</comment>
<dbReference type="KEGG" id="mgot:MgSA37_03150"/>
<dbReference type="GO" id="GO:0051301">
    <property type="term" value="P:cell division"/>
    <property type="evidence" value="ECO:0007669"/>
    <property type="project" value="UniProtKB-KW"/>
</dbReference>
<reference evidence="5 6" key="1">
    <citation type="submission" date="2015-12" db="EMBL/GenBank/DDBJ databases">
        <title>Genome sequence of Mucilaginibacter gotjawali.</title>
        <authorList>
            <person name="Lee J.S."/>
            <person name="Lee K.C."/>
            <person name="Kim K.K."/>
            <person name="Lee B.W."/>
        </authorList>
    </citation>
    <scope>NUCLEOTIDE SEQUENCE [LARGE SCALE GENOMIC DNA]</scope>
    <source>
        <strain evidence="5 6">SA3-7</strain>
    </source>
</reference>
<dbReference type="GO" id="GO:0016020">
    <property type="term" value="C:membrane"/>
    <property type="evidence" value="ECO:0007669"/>
    <property type="project" value="UniProtKB-SubCell"/>
</dbReference>
<gene>
    <name evidence="5" type="ORF">MgSA37_03150</name>
</gene>
<dbReference type="Pfam" id="PF04932">
    <property type="entry name" value="Wzy_C"/>
    <property type="match status" value="1"/>
</dbReference>